<feature type="compositionally biased region" description="Acidic residues" evidence="1">
    <location>
        <begin position="60"/>
        <end position="70"/>
    </location>
</feature>
<proteinExistence type="predicted"/>
<feature type="region of interest" description="Disordered" evidence="1">
    <location>
        <begin position="93"/>
        <end position="192"/>
    </location>
</feature>
<evidence type="ECO:0000313" key="3">
    <source>
        <dbReference type="Proteomes" id="UP001303889"/>
    </source>
</evidence>
<evidence type="ECO:0000313" key="2">
    <source>
        <dbReference type="EMBL" id="KAK3899256.1"/>
    </source>
</evidence>
<feature type="compositionally biased region" description="Basic and acidic residues" evidence="1">
    <location>
        <begin position="275"/>
        <end position="290"/>
    </location>
</feature>
<evidence type="ECO:0000256" key="1">
    <source>
        <dbReference type="SAM" id="MobiDB-lite"/>
    </source>
</evidence>
<dbReference type="AlphaFoldDB" id="A0AAN6RR98"/>
<gene>
    <name evidence="2" type="ORF">C8A05DRAFT_46630</name>
</gene>
<keyword evidence="3" id="KW-1185">Reference proteome</keyword>
<name>A0AAN6RR98_9PEZI</name>
<feature type="region of interest" description="Disordered" evidence="1">
    <location>
        <begin position="208"/>
        <end position="228"/>
    </location>
</feature>
<sequence>MAPVCLDRQIFYSPGVTAGCSRLPPPPLPPPPPPLPPFPPPLPTPAGKSQDDTILILGDSESDDDLDDDRSDASFPPLEELLAAACNKVKSGSVVSAGKSIDAAPDESDAPEPFSSSPETLQATRATFGPGPASAADNTSRDTTVPEMDPASLAEHGATHYGHRTQHSSRPSEKPSGTTSNHDGSICLDSEEWDRRFPFSHEALRRRLQARHAAKSAHNPAEPDQSQSILDPLCQSQGLRRAAFSHGSELQQTSDSCSLFLRHNYRGGSDQTSNPERHHPVPDDRREQSGRARTSRCRATPSAVREPKRRCLQSGDTEPSMQPSTSQKRVDLQHNIGRRRRRRRCDTNDEVDCPPTVGSDVKQGNDEDVVRPPRAKRRRVNTSASTTRRTAPMRQARLRCTNSSLLARRPPPTQGPKRRQSRRNISKPQPTTGSALEEETLGAAFASFEEWPLEAVLKRVWVDGAATFQVEFTWNPCTNHGHNDRAPKSSRRKSPAGRISSAARALGCLHD</sequence>
<feature type="compositionally biased region" description="Polar residues" evidence="1">
    <location>
        <begin position="314"/>
        <end position="327"/>
    </location>
</feature>
<dbReference type="EMBL" id="MU855811">
    <property type="protein sequence ID" value="KAK3899256.1"/>
    <property type="molecule type" value="Genomic_DNA"/>
</dbReference>
<accession>A0AAN6RR98</accession>
<feature type="region of interest" description="Disordered" evidence="1">
    <location>
        <begin position="475"/>
        <end position="500"/>
    </location>
</feature>
<reference evidence="2" key="2">
    <citation type="submission" date="2023-05" db="EMBL/GenBank/DDBJ databases">
        <authorList>
            <consortium name="Lawrence Berkeley National Laboratory"/>
            <person name="Steindorff A."/>
            <person name="Hensen N."/>
            <person name="Bonometti L."/>
            <person name="Westerberg I."/>
            <person name="Brannstrom I.O."/>
            <person name="Guillou S."/>
            <person name="Cros-Aarteil S."/>
            <person name="Calhoun S."/>
            <person name="Haridas S."/>
            <person name="Kuo A."/>
            <person name="Mondo S."/>
            <person name="Pangilinan J."/>
            <person name="Riley R."/>
            <person name="Labutti K."/>
            <person name="Andreopoulos B."/>
            <person name="Lipzen A."/>
            <person name="Chen C."/>
            <person name="Yanf M."/>
            <person name="Daum C."/>
            <person name="Ng V."/>
            <person name="Clum A."/>
            <person name="Ohm R."/>
            <person name="Martin F."/>
            <person name="Silar P."/>
            <person name="Natvig D."/>
            <person name="Lalanne C."/>
            <person name="Gautier V."/>
            <person name="Ament-Velasquez S.L."/>
            <person name="Kruys A."/>
            <person name="Hutchinson M.I."/>
            <person name="Powell A.J."/>
            <person name="Barry K."/>
            <person name="Miller A.N."/>
            <person name="Grigoriev I.V."/>
            <person name="Debuchy R."/>
            <person name="Gladieux P."/>
            <person name="Thoren M.H."/>
            <person name="Johannesson H."/>
        </authorList>
    </citation>
    <scope>NUCLEOTIDE SEQUENCE</scope>
    <source>
        <strain evidence="2">CBS 103.79</strain>
    </source>
</reference>
<comment type="caution">
    <text evidence="2">The sequence shown here is derived from an EMBL/GenBank/DDBJ whole genome shotgun (WGS) entry which is preliminary data.</text>
</comment>
<feature type="region of interest" description="Disordered" evidence="1">
    <location>
        <begin position="265"/>
        <end position="435"/>
    </location>
</feature>
<protein>
    <submittedName>
        <fullName evidence="2">Uncharacterized protein</fullName>
    </submittedName>
</protein>
<feature type="region of interest" description="Disordered" evidence="1">
    <location>
        <begin position="17"/>
        <end position="75"/>
    </location>
</feature>
<dbReference type="Proteomes" id="UP001303889">
    <property type="component" value="Unassembled WGS sequence"/>
</dbReference>
<organism evidence="2 3">
    <name type="scientific">Staphylotrichum tortipilum</name>
    <dbReference type="NCBI Taxonomy" id="2831512"/>
    <lineage>
        <taxon>Eukaryota</taxon>
        <taxon>Fungi</taxon>
        <taxon>Dikarya</taxon>
        <taxon>Ascomycota</taxon>
        <taxon>Pezizomycotina</taxon>
        <taxon>Sordariomycetes</taxon>
        <taxon>Sordariomycetidae</taxon>
        <taxon>Sordariales</taxon>
        <taxon>Chaetomiaceae</taxon>
        <taxon>Staphylotrichum</taxon>
    </lineage>
</organism>
<reference evidence="2" key="1">
    <citation type="journal article" date="2023" name="Mol. Phylogenet. Evol.">
        <title>Genome-scale phylogeny and comparative genomics of the fungal order Sordariales.</title>
        <authorList>
            <person name="Hensen N."/>
            <person name="Bonometti L."/>
            <person name="Westerberg I."/>
            <person name="Brannstrom I.O."/>
            <person name="Guillou S."/>
            <person name="Cros-Aarteil S."/>
            <person name="Calhoun S."/>
            <person name="Haridas S."/>
            <person name="Kuo A."/>
            <person name="Mondo S."/>
            <person name="Pangilinan J."/>
            <person name="Riley R."/>
            <person name="LaButti K."/>
            <person name="Andreopoulos B."/>
            <person name="Lipzen A."/>
            <person name="Chen C."/>
            <person name="Yan M."/>
            <person name="Daum C."/>
            <person name="Ng V."/>
            <person name="Clum A."/>
            <person name="Steindorff A."/>
            <person name="Ohm R.A."/>
            <person name="Martin F."/>
            <person name="Silar P."/>
            <person name="Natvig D.O."/>
            <person name="Lalanne C."/>
            <person name="Gautier V."/>
            <person name="Ament-Velasquez S.L."/>
            <person name="Kruys A."/>
            <person name="Hutchinson M.I."/>
            <person name="Powell A.J."/>
            <person name="Barry K."/>
            <person name="Miller A.N."/>
            <person name="Grigoriev I.V."/>
            <person name="Debuchy R."/>
            <person name="Gladieux P."/>
            <person name="Hiltunen Thoren M."/>
            <person name="Johannesson H."/>
        </authorList>
    </citation>
    <scope>NUCLEOTIDE SEQUENCE</scope>
    <source>
        <strain evidence="2">CBS 103.79</strain>
    </source>
</reference>
<feature type="compositionally biased region" description="Polar residues" evidence="1">
    <location>
        <begin position="114"/>
        <end position="125"/>
    </location>
</feature>
<feature type="compositionally biased region" description="Pro residues" evidence="1">
    <location>
        <begin position="23"/>
        <end position="44"/>
    </location>
</feature>
<feature type="compositionally biased region" description="Basic residues" evidence="1">
    <location>
        <begin position="416"/>
        <end position="425"/>
    </location>
</feature>